<keyword evidence="2" id="KW-1185">Reference proteome</keyword>
<evidence type="ECO:0000313" key="2">
    <source>
        <dbReference type="Proteomes" id="UP001266305"/>
    </source>
</evidence>
<accession>A0ABQ9U2P2</accession>
<proteinExistence type="predicted"/>
<sequence>MDEQEKSIICSVSPKKELCAWDVQEGTMIWSSPVQKFQISNLVTLPQMHLVITVDMSKTIKVWNCQDRDPLAALPMPDTCYCMEAHLTKDGPFLMVSEPRF</sequence>
<comment type="caution">
    <text evidence="1">The sequence shown here is derived from an EMBL/GenBank/DDBJ whole genome shotgun (WGS) entry which is preliminary data.</text>
</comment>
<gene>
    <name evidence="1" type="primary">FBXW12</name>
    <name evidence="1" type="ORF">P7K49_030355</name>
</gene>
<dbReference type="InterPro" id="IPR015943">
    <property type="entry name" value="WD40/YVTN_repeat-like_dom_sf"/>
</dbReference>
<reference evidence="1 2" key="1">
    <citation type="submission" date="2023-05" db="EMBL/GenBank/DDBJ databases">
        <title>B98-5 Cell Line De Novo Hybrid Assembly: An Optical Mapping Approach.</title>
        <authorList>
            <person name="Kananen K."/>
            <person name="Auerbach J.A."/>
            <person name="Kautto E."/>
            <person name="Blachly J.S."/>
        </authorList>
    </citation>
    <scope>NUCLEOTIDE SEQUENCE [LARGE SCALE GENOMIC DNA]</scope>
    <source>
        <strain evidence="1">B95-8</strain>
        <tissue evidence="1">Cell line</tissue>
    </source>
</reference>
<name>A0ABQ9U2P2_SAGOE</name>
<dbReference type="Gene3D" id="2.130.10.10">
    <property type="entry name" value="YVTN repeat-like/Quinoprotein amine dehydrogenase"/>
    <property type="match status" value="1"/>
</dbReference>
<protein>
    <submittedName>
        <fullName evidence="1">F-box/WD repeat-containing protein 12</fullName>
    </submittedName>
</protein>
<dbReference type="EMBL" id="JASSZA010000016">
    <property type="protein sequence ID" value="KAK2091071.1"/>
    <property type="molecule type" value="Genomic_DNA"/>
</dbReference>
<dbReference type="SUPFAM" id="SSF50978">
    <property type="entry name" value="WD40 repeat-like"/>
    <property type="match status" value="1"/>
</dbReference>
<dbReference type="InterPro" id="IPR036322">
    <property type="entry name" value="WD40_repeat_dom_sf"/>
</dbReference>
<organism evidence="1 2">
    <name type="scientific">Saguinus oedipus</name>
    <name type="common">Cotton-top tamarin</name>
    <name type="synonym">Oedipomidas oedipus</name>
    <dbReference type="NCBI Taxonomy" id="9490"/>
    <lineage>
        <taxon>Eukaryota</taxon>
        <taxon>Metazoa</taxon>
        <taxon>Chordata</taxon>
        <taxon>Craniata</taxon>
        <taxon>Vertebrata</taxon>
        <taxon>Euteleostomi</taxon>
        <taxon>Mammalia</taxon>
        <taxon>Eutheria</taxon>
        <taxon>Euarchontoglires</taxon>
        <taxon>Primates</taxon>
        <taxon>Haplorrhini</taxon>
        <taxon>Platyrrhini</taxon>
        <taxon>Cebidae</taxon>
        <taxon>Callitrichinae</taxon>
        <taxon>Saguinus</taxon>
    </lineage>
</organism>
<evidence type="ECO:0000313" key="1">
    <source>
        <dbReference type="EMBL" id="KAK2091071.1"/>
    </source>
</evidence>
<dbReference type="Proteomes" id="UP001266305">
    <property type="component" value="Unassembled WGS sequence"/>
</dbReference>